<dbReference type="AlphaFoldDB" id="A0AAV4V7Q8"/>
<sequence length="103" mass="12302">MLTECMLLKEHTLSIVEIDVYKLHECLVKRSALRSLSRNHFRSWRFPLFLKNYQQNLHWRERIDVCSSCQETSNALLLQVKSILYREIAAIMKHVSRELKISL</sequence>
<keyword evidence="2" id="KW-1185">Reference proteome</keyword>
<dbReference type="EMBL" id="BPLR01014081">
    <property type="protein sequence ID" value="GIY66131.1"/>
    <property type="molecule type" value="Genomic_DNA"/>
</dbReference>
<protein>
    <recommendedName>
        <fullName evidence="3">Maturase K</fullName>
    </recommendedName>
</protein>
<evidence type="ECO:0008006" key="3">
    <source>
        <dbReference type="Google" id="ProtNLM"/>
    </source>
</evidence>
<accession>A0AAV4V7Q8</accession>
<proteinExistence type="predicted"/>
<dbReference type="Proteomes" id="UP001054945">
    <property type="component" value="Unassembled WGS sequence"/>
</dbReference>
<name>A0AAV4V7Q8_CAEEX</name>
<comment type="caution">
    <text evidence="1">The sequence shown here is derived from an EMBL/GenBank/DDBJ whole genome shotgun (WGS) entry which is preliminary data.</text>
</comment>
<evidence type="ECO:0000313" key="2">
    <source>
        <dbReference type="Proteomes" id="UP001054945"/>
    </source>
</evidence>
<reference evidence="1 2" key="1">
    <citation type="submission" date="2021-06" db="EMBL/GenBank/DDBJ databases">
        <title>Caerostris extrusa draft genome.</title>
        <authorList>
            <person name="Kono N."/>
            <person name="Arakawa K."/>
        </authorList>
    </citation>
    <scope>NUCLEOTIDE SEQUENCE [LARGE SCALE GENOMIC DNA]</scope>
</reference>
<evidence type="ECO:0000313" key="1">
    <source>
        <dbReference type="EMBL" id="GIY66131.1"/>
    </source>
</evidence>
<gene>
    <name evidence="1" type="ORF">CEXT_97921</name>
</gene>
<organism evidence="1 2">
    <name type="scientific">Caerostris extrusa</name>
    <name type="common">Bark spider</name>
    <name type="synonym">Caerostris bankana</name>
    <dbReference type="NCBI Taxonomy" id="172846"/>
    <lineage>
        <taxon>Eukaryota</taxon>
        <taxon>Metazoa</taxon>
        <taxon>Ecdysozoa</taxon>
        <taxon>Arthropoda</taxon>
        <taxon>Chelicerata</taxon>
        <taxon>Arachnida</taxon>
        <taxon>Araneae</taxon>
        <taxon>Araneomorphae</taxon>
        <taxon>Entelegynae</taxon>
        <taxon>Araneoidea</taxon>
        <taxon>Araneidae</taxon>
        <taxon>Caerostris</taxon>
    </lineage>
</organism>